<evidence type="ECO:0000313" key="1">
    <source>
        <dbReference type="Proteomes" id="UP001652740"/>
    </source>
</evidence>
<organism evidence="1 2">
    <name type="scientific">Galleria mellonella</name>
    <name type="common">Greater wax moth</name>
    <dbReference type="NCBI Taxonomy" id="7137"/>
    <lineage>
        <taxon>Eukaryota</taxon>
        <taxon>Metazoa</taxon>
        <taxon>Ecdysozoa</taxon>
        <taxon>Arthropoda</taxon>
        <taxon>Hexapoda</taxon>
        <taxon>Insecta</taxon>
        <taxon>Pterygota</taxon>
        <taxon>Neoptera</taxon>
        <taxon>Endopterygota</taxon>
        <taxon>Lepidoptera</taxon>
        <taxon>Glossata</taxon>
        <taxon>Ditrysia</taxon>
        <taxon>Pyraloidea</taxon>
        <taxon>Pyralidae</taxon>
        <taxon>Galleriinae</taxon>
        <taxon>Galleria</taxon>
    </lineage>
</organism>
<protein>
    <submittedName>
        <fullName evidence="2">Uncharacterized protein LOC116413674</fullName>
    </submittedName>
</protein>
<dbReference type="RefSeq" id="XP_052753670.1">
    <property type="nucleotide sequence ID" value="XM_052897710.1"/>
</dbReference>
<keyword evidence="1" id="KW-1185">Reference proteome</keyword>
<evidence type="ECO:0000313" key="2">
    <source>
        <dbReference type="RefSeq" id="XP_052753670.1"/>
    </source>
</evidence>
<accession>A0ABM3MQZ8</accession>
<proteinExistence type="predicted"/>
<gene>
    <name evidence="2" type="primary">LOC116413674</name>
</gene>
<sequence length="110" mass="13103">MKHIEFTLHFYNILRIEMFFVDITGLEVKGQMVFGSQTLRYQDACDDVCRDLPIDDTEPVCMMISRYKRGYQFFVNQCHARRTICKENLVLHMVHPSRCVKSNQYFMPVN</sequence>
<dbReference type="Proteomes" id="UP001652740">
    <property type="component" value="Unplaced"/>
</dbReference>
<reference evidence="2" key="1">
    <citation type="submission" date="2025-08" db="UniProtKB">
        <authorList>
            <consortium name="RefSeq"/>
        </authorList>
    </citation>
    <scope>IDENTIFICATION</scope>
    <source>
        <tissue evidence="2">Whole larvae</tissue>
    </source>
</reference>
<dbReference type="GeneID" id="116413674"/>
<name>A0ABM3MQZ8_GALME</name>
<dbReference type="Gene3D" id="3.30.60.30">
    <property type="match status" value="1"/>
</dbReference>